<accession>K3WX67</accession>
<dbReference type="SUPFAM" id="SSF48208">
    <property type="entry name" value="Six-hairpin glycosidases"/>
    <property type="match status" value="1"/>
</dbReference>
<dbReference type="Pfam" id="PF22422">
    <property type="entry name" value="MGH1-like_GH"/>
    <property type="match status" value="1"/>
</dbReference>
<reference evidence="5" key="1">
    <citation type="journal article" date="2010" name="Genome Biol.">
        <title>Genome sequence of the necrotrophic plant pathogen Pythium ultimum reveals original pathogenicity mechanisms and effector repertoire.</title>
        <authorList>
            <person name="Levesque C.A."/>
            <person name="Brouwer H."/>
            <person name="Cano L."/>
            <person name="Hamilton J.P."/>
            <person name="Holt C."/>
            <person name="Huitema E."/>
            <person name="Raffaele S."/>
            <person name="Robideau G.P."/>
            <person name="Thines M."/>
            <person name="Win J."/>
            <person name="Zerillo M.M."/>
            <person name="Beakes G.W."/>
            <person name="Boore J.L."/>
            <person name="Busam D."/>
            <person name="Dumas B."/>
            <person name="Ferriera S."/>
            <person name="Fuerstenberg S.I."/>
            <person name="Gachon C.M."/>
            <person name="Gaulin E."/>
            <person name="Govers F."/>
            <person name="Grenville-Briggs L."/>
            <person name="Horner N."/>
            <person name="Hostetler J."/>
            <person name="Jiang R.H."/>
            <person name="Johnson J."/>
            <person name="Krajaejun T."/>
            <person name="Lin H."/>
            <person name="Meijer H.J."/>
            <person name="Moore B."/>
            <person name="Morris P."/>
            <person name="Phuntmart V."/>
            <person name="Puiu D."/>
            <person name="Shetty J."/>
            <person name="Stajich J.E."/>
            <person name="Tripathy S."/>
            <person name="Wawra S."/>
            <person name="van West P."/>
            <person name="Whitty B.R."/>
            <person name="Coutinho P.M."/>
            <person name="Henrissat B."/>
            <person name="Martin F."/>
            <person name="Thomas P.D."/>
            <person name="Tyler B.M."/>
            <person name="De Vries R.P."/>
            <person name="Kamoun S."/>
            <person name="Yandell M."/>
            <person name="Tisserat N."/>
            <person name="Buell C.R."/>
        </authorList>
    </citation>
    <scope>NUCLEOTIDE SEQUENCE</scope>
    <source>
        <strain evidence="5">DAOM:BR144</strain>
    </source>
</reference>
<reference evidence="4" key="3">
    <citation type="submission" date="2015-02" db="UniProtKB">
        <authorList>
            <consortium name="EnsemblProtists"/>
        </authorList>
    </citation>
    <scope>IDENTIFICATION</scope>
    <source>
        <strain evidence="4">DAOM BR144</strain>
    </source>
</reference>
<dbReference type="OMA" id="VIMCVEL"/>
<evidence type="ECO:0000313" key="4">
    <source>
        <dbReference type="EnsemblProtists" id="PYU1_T009565"/>
    </source>
</evidence>
<keyword evidence="2" id="KW-0472">Membrane</keyword>
<feature type="compositionally biased region" description="Basic and acidic residues" evidence="1">
    <location>
        <begin position="693"/>
        <end position="704"/>
    </location>
</feature>
<keyword evidence="5" id="KW-1185">Reference proteome</keyword>
<organism evidence="4 5">
    <name type="scientific">Globisporangium ultimum (strain ATCC 200006 / CBS 805.95 / DAOM BR144)</name>
    <name type="common">Pythium ultimum</name>
    <dbReference type="NCBI Taxonomy" id="431595"/>
    <lineage>
        <taxon>Eukaryota</taxon>
        <taxon>Sar</taxon>
        <taxon>Stramenopiles</taxon>
        <taxon>Oomycota</taxon>
        <taxon>Peronosporomycetes</taxon>
        <taxon>Pythiales</taxon>
        <taxon>Pythiaceae</taxon>
        <taxon>Globisporangium</taxon>
    </lineage>
</organism>
<name>K3WX67_GLOUD</name>
<dbReference type="Gene3D" id="1.50.10.10">
    <property type="match status" value="1"/>
</dbReference>
<dbReference type="Proteomes" id="UP000019132">
    <property type="component" value="Unassembled WGS sequence"/>
</dbReference>
<dbReference type="GO" id="GO:0005975">
    <property type="term" value="P:carbohydrate metabolic process"/>
    <property type="evidence" value="ECO:0007669"/>
    <property type="project" value="InterPro"/>
</dbReference>
<proteinExistence type="predicted"/>
<keyword evidence="2" id="KW-0812">Transmembrane</keyword>
<dbReference type="InterPro" id="IPR012341">
    <property type="entry name" value="6hp_glycosidase-like_sf"/>
</dbReference>
<dbReference type="HOGENOM" id="CLU_023897_0_0_1"/>
<dbReference type="eggNOG" id="ENOG502QXZV">
    <property type="taxonomic scope" value="Eukaryota"/>
</dbReference>
<dbReference type="InterPro" id="IPR008928">
    <property type="entry name" value="6-hairpin_glycosidase_sf"/>
</dbReference>
<protein>
    <recommendedName>
        <fullName evidence="3">Mannosylglycerate hydrolase MGH1-like glycoside hydrolase domain-containing protein</fullName>
    </recommendedName>
</protein>
<evidence type="ECO:0000313" key="5">
    <source>
        <dbReference type="Proteomes" id="UP000019132"/>
    </source>
</evidence>
<keyword evidence="2" id="KW-1133">Transmembrane helix</keyword>
<feature type="domain" description="Mannosylglycerate hydrolase MGH1-like glycoside hydrolase" evidence="3">
    <location>
        <begin position="70"/>
        <end position="436"/>
    </location>
</feature>
<evidence type="ECO:0000256" key="2">
    <source>
        <dbReference type="SAM" id="Phobius"/>
    </source>
</evidence>
<feature type="compositionally biased region" description="Polar residues" evidence="1">
    <location>
        <begin position="600"/>
        <end position="609"/>
    </location>
</feature>
<evidence type="ECO:0000259" key="3">
    <source>
        <dbReference type="Pfam" id="PF22422"/>
    </source>
</evidence>
<dbReference type="InterPro" id="IPR054491">
    <property type="entry name" value="MGH1-like_GH"/>
</dbReference>
<feature type="region of interest" description="Disordered" evidence="1">
    <location>
        <begin position="600"/>
        <end position="708"/>
    </location>
</feature>
<feature type="compositionally biased region" description="Acidic residues" evidence="1">
    <location>
        <begin position="666"/>
        <end position="685"/>
    </location>
</feature>
<dbReference type="EMBL" id="GL376622">
    <property type="status" value="NOT_ANNOTATED_CDS"/>
    <property type="molecule type" value="Genomic_DNA"/>
</dbReference>
<dbReference type="AlphaFoldDB" id="K3WX67"/>
<reference evidence="5" key="2">
    <citation type="submission" date="2010-04" db="EMBL/GenBank/DDBJ databases">
        <authorList>
            <person name="Buell R."/>
            <person name="Hamilton J."/>
            <person name="Hostetler J."/>
        </authorList>
    </citation>
    <scope>NUCLEOTIDE SEQUENCE [LARGE SCALE GENOMIC DNA]</scope>
    <source>
        <strain evidence="5">DAOM:BR144</strain>
    </source>
</reference>
<dbReference type="InParanoid" id="K3WX67"/>
<dbReference type="VEuPathDB" id="FungiDB:PYU1_G009547"/>
<dbReference type="EnsemblProtists" id="PYU1_T009565">
    <property type="protein sequence ID" value="PYU1_T009565"/>
    <property type="gene ID" value="PYU1_G009547"/>
</dbReference>
<feature type="transmembrane region" description="Helical" evidence="2">
    <location>
        <begin position="566"/>
        <end position="594"/>
    </location>
</feature>
<sequence>MQHANDTNAILMAELQQHPQFVAAVTTSACDENDLKHDAMGLLNAHFDVELGAVAPGDTKHVGFQYLKTADALFAAQAIAHDDFDRANEQFRNILKYQRGDGQLPHLVYGASVPSAQQWIASNLTFYPGPGFWAHKNVSNSSTSLVTSSVLAPPIAADVAWQIFRLVPYETALGVVSYRTAAVKFLCDVYAPLKKLQTLLLETRAVNMSSNHSDLLLAAHHPWETFSSLSPHWKRYLEELKSADDYVKVTSAIPDQAKARFRLGAGSLYSASESVDDLYEPMIYLAECIHKALHDPSSSANSGKISHPCGFAVYDLEFNSLALRSSLALVQIARVLVDQSSVCSEFTHTREELLAEVSALRAVAARLEFAILGSQKQQTHGLWNSTSQFFDDSTASSPVSPVTSVHSLRGLLPGYAATLPSGMNMGILEHFLAPSATMFHFFCTKYAPPFFTCTPELGNQPMSLLVYNYFVQRAFMTNDFPGIAEYVRNKTREMVCDATMGGPSTTIVPSPVLLSLAYDARTAQPVGGFDDGYIGSTLAAAAFLNILLPSVAAPPSPDAPPVDHRMLTVIMCIELVVAFVVALGCFLFSVYFVIKRPRDTQYNTSSSDTTRARALSGRRQPKAAASGAEKKAKLHDEDDDDRVPGRRQRRSNAQQQGDRIVYAELSDAENSQDLEESLLSDDEDLAYGSFDSADPHGDQHERNHTSTSWGALKDALAAISPW</sequence>
<evidence type="ECO:0000256" key="1">
    <source>
        <dbReference type="SAM" id="MobiDB-lite"/>
    </source>
</evidence>